<dbReference type="EMBL" id="AGNK02001374">
    <property type="status" value="NOT_ANNOTATED_CDS"/>
    <property type="molecule type" value="Genomic_DNA"/>
</dbReference>
<dbReference type="GO" id="GO:0008270">
    <property type="term" value="F:zinc ion binding"/>
    <property type="evidence" value="ECO:0007669"/>
    <property type="project" value="UniProtKB-KW"/>
</dbReference>
<dbReference type="GO" id="GO:0005524">
    <property type="term" value="F:ATP binding"/>
    <property type="evidence" value="ECO:0007669"/>
    <property type="project" value="InterPro"/>
</dbReference>
<dbReference type="InterPro" id="IPR011011">
    <property type="entry name" value="Znf_FYVE_PHD"/>
</dbReference>
<feature type="region of interest" description="Disordered" evidence="5">
    <location>
        <begin position="1448"/>
        <end position="1469"/>
    </location>
</feature>
<protein>
    <recommendedName>
        <fullName evidence="6">Helicase C-terminal domain-containing protein</fullName>
    </recommendedName>
</protein>
<dbReference type="Gramene" id="KQL27189">
    <property type="protein sequence ID" value="KQL27189"/>
    <property type="gene ID" value="SETIT_028678mg"/>
</dbReference>
<dbReference type="OMA" id="ASHVHNI"/>
<reference evidence="7" key="2">
    <citation type="submission" date="2018-08" db="UniProtKB">
        <authorList>
            <consortium name="EnsemblPlants"/>
        </authorList>
    </citation>
    <scope>IDENTIFICATION</scope>
    <source>
        <strain evidence="7">Yugu1</strain>
    </source>
</reference>
<dbReference type="SUPFAM" id="SSF52540">
    <property type="entry name" value="P-loop containing nucleoside triphosphate hydrolases"/>
    <property type="match status" value="2"/>
</dbReference>
<keyword evidence="8" id="KW-1185">Reference proteome</keyword>
<dbReference type="InterPro" id="IPR052583">
    <property type="entry name" value="ATP-helicase/E3_Ub-Ligase"/>
</dbReference>
<dbReference type="Pfam" id="PF00271">
    <property type="entry name" value="Helicase_C"/>
    <property type="match status" value="1"/>
</dbReference>
<evidence type="ECO:0000256" key="5">
    <source>
        <dbReference type="SAM" id="MobiDB-lite"/>
    </source>
</evidence>
<dbReference type="InterPro" id="IPR001650">
    <property type="entry name" value="Helicase_C-like"/>
</dbReference>
<organism evidence="7 8">
    <name type="scientific">Setaria italica</name>
    <name type="common">Foxtail millet</name>
    <name type="synonym">Panicum italicum</name>
    <dbReference type="NCBI Taxonomy" id="4555"/>
    <lineage>
        <taxon>Eukaryota</taxon>
        <taxon>Viridiplantae</taxon>
        <taxon>Streptophyta</taxon>
        <taxon>Embryophyta</taxon>
        <taxon>Tracheophyta</taxon>
        <taxon>Spermatophyta</taxon>
        <taxon>Magnoliopsida</taxon>
        <taxon>Liliopsida</taxon>
        <taxon>Poales</taxon>
        <taxon>Poaceae</taxon>
        <taxon>PACMAD clade</taxon>
        <taxon>Panicoideae</taxon>
        <taxon>Panicodae</taxon>
        <taxon>Paniceae</taxon>
        <taxon>Cenchrinae</taxon>
        <taxon>Setaria</taxon>
    </lineage>
</organism>
<dbReference type="InterPro" id="IPR048686">
    <property type="entry name" value="SHPRH_helical_1st"/>
</dbReference>
<evidence type="ECO:0000256" key="1">
    <source>
        <dbReference type="ARBA" id="ARBA00022723"/>
    </source>
</evidence>
<feature type="region of interest" description="Disordered" evidence="5">
    <location>
        <begin position="1"/>
        <end position="38"/>
    </location>
</feature>
<feature type="compositionally biased region" description="Basic and acidic residues" evidence="5">
    <location>
        <begin position="1448"/>
        <end position="1462"/>
    </location>
</feature>
<dbReference type="SMART" id="SM00487">
    <property type="entry name" value="DEXDc"/>
    <property type="match status" value="1"/>
</dbReference>
<evidence type="ECO:0000256" key="3">
    <source>
        <dbReference type="ARBA" id="ARBA00022801"/>
    </source>
</evidence>
<dbReference type="InterPro" id="IPR014001">
    <property type="entry name" value="Helicase_ATP-bd"/>
</dbReference>
<name>K3ZPZ8_SETIT</name>
<dbReference type="CDD" id="cd18070">
    <property type="entry name" value="DEXQc_SHPRH"/>
    <property type="match status" value="1"/>
</dbReference>
<dbReference type="Gene3D" id="3.40.50.300">
    <property type="entry name" value="P-loop containing nucleotide triphosphate hydrolases"/>
    <property type="match status" value="1"/>
</dbReference>
<dbReference type="InterPro" id="IPR001965">
    <property type="entry name" value="Znf_PHD"/>
</dbReference>
<dbReference type="InterPro" id="IPR027417">
    <property type="entry name" value="P-loop_NTPase"/>
</dbReference>
<accession>K3ZPZ8</accession>
<dbReference type="Pfam" id="PF00176">
    <property type="entry name" value="SNF2-rel_dom"/>
    <property type="match status" value="1"/>
</dbReference>
<feature type="region of interest" description="Disordered" evidence="5">
    <location>
        <begin position="1047"/>
        <end position="1068"/>
    </location>
</feature>
<dbReference type="CDD" id="cd18793">
    <property type="entry name" value="SF2_C_SNF"/>
    <property type="match status" value="1"/>
</dbReference>
<evidence type="ECO:0000256" key="4">
    <source>
        <dbReference type="ARBA" id="ARBA00022833"/>
    </source>
</evidence>
<dbReference type="InterPro" id="IPR049730">
    <property type="entry name" value="SNF2/RAD54-like_C"/>
</dbReference>
<dbReference type="GO" id="GO:0016787">
    <property type="term" value="F:hydrolase activity"/>
    <property type="evidence" value="ECO:0007669"/>
    <property type="project" value="UniProtKB-KW"/>
</dbReference>
<dbReference type="InterPro" id="IPR013083">
    <property type="entry name" value="Znf_RING/FYVE/PHD"/>
</dbReference>
<dbReference type="SUPFAM" id="SSF57903">
    <property type="entry name" value="FYVE/PHD zinc finger"/>
    <property type="match status" value="1"/>
</dbReference>
<dbReference type="PANTHER" id="PTHR45865:SF1">
    <property type="entry name" value="E3 UBIQUITIN-PROTEIN LIGASE SHPRH"/>
    <property type="match status" value="1"/>
</dbReference>
<evidence type="ECO:0000256" key="2">
    <source>
        <dbReference type="ARBA" id="ARBA00022771"/>
    </source>
</evidence>
<feature type="compositionally biased region" description="Low complexity" evidence="5">
    <location>
        <begin position="11"/>
        <end position="20"/>
    </location>
</feature>
<dbReference type="HOGENOM" id="CLU_001726_2_0_1"/>
<keyword evidence="2" id="KW-0863">Zinc-finger</keyword>
<dbReference type="EnsemblPlants" id="KQL27189">
    <property type="protein sequence ID" value="KQL27189"/>
    <property type="gene ID" value="SETIT_028678mg"/>
</dbReference>
<feature type="domain" description="Helicase C-terminal" evidence="6">
    <location>
        <begin position="1263"/>
        <end position="1439"/>
    </location>
</feature>
<dbReference type="SMART" id="SM00490">
    <property type="entry name" value="HELICc"/>
    <property type="match status" value="1"/>
</dbReference>
<dbReference type="Proteomes" id="UP000004995">
    <property type="component" value="Unassembled WGS sequence"/>
</dbReference>
<dbReference type="Pfam" id="PF21325">
    <property type="entry name" value="SHPRH_helical-1st"/>
    <property type="match status" value="1"/>
</dbReference>
<evidence type="ECO:0000313" key="8">
    <source>
        <dbReference type="Proteomes" id="UP000004995"/>
    </source>
</evidence>
<dbReference type="PROSITE" id="PS51194">
    <property type="entry name" value="HELICASE_CTER"/>
    <property type="match status" value="1"/>
</dbReference>
<keyword evidence="4" id="KW-0862">Zinc</keyword>
<dbReference type="InterPro" id="IPR038718">
    <property type="entry name" value="SNF2-like_sf"/>
</dbReference>
<dbReference type="eggNOG" id="KOG0298">
    <property type="taxonomic scope" value="Eukaryota"/>
</dbReference>
<sequence>MGRKKTRPVRAGGAAAAAAEADPDAPGPSGGAKRAAKGEARRDVCVEVDMSTWGLADVDHCDVAEVVLRDVTVSGEGEEGLEEAFGASRFSLRLRVRAAPEEGFRLGHWPVVPADCVLLEYVVHGDREEKHGEFVVSGCFDGPDEGVSGLAHLVSLRFVTLRVQSLGAFRDVGEARVESFRVRVEVMQRAFSACESLLEVARHPWRKSLMNMMAWLRPEVTTTAAIYGMDGLGVPIDDDANADFTPKSDSQFDLAAFYEAVKPSINAEQLEGGLPDLIPQLRPYQLRAAHWMVQREKGNTLHQEYVNSAPYCVPIDFIHKNSRMFYNPFNGNISLQPEPCPPYVSGGILADEMGLGKTVELLACIFAHRRPFSMDFSISQNKTEMSQIKRQKVERVECICGAASESFAYKGLWVQCDICDAWQHADCVGYTPKEDIPFDTAEGVASKIKKKNMKPRIGRKKKPQCSIVDTEDKYICALCLELTEAAQTNIFSHATLIVCPAPILAQWHSEITRHTRPGSLKVCIYEGARNLDLATIQKIDTTEISTADVVLTTYDVLKEDLSHDFDRHDGDRRFLRFQKRQLACPKRHIFKDGGSSLFGLDTPLSACSLVSIPYPVIPTVLTRIHWWRLCLDEAQMVESSRNSVTEMAMRLHAQHRWCITGTPIQRRLDDLFGLLRFLRTSPFDTYRWWVDIIRDPYERGDRIAMNYAHNFFREIMWRSSKIHVSDSNASLNVYLSNDDIAKLLVPLLKLRQACCHPQVGSSGLCSLQHNPLSMDEILQVLIGKAKIEGEEELRKIVVALNGLAGLAAIEQRNQEAISFYKEALALAHENIDDFRIDPLLNLHINYNLAELLRTSSEYLQECPLKKQASEVDNSRKRKKNNTVETDLHSTKRSKICENSVSSLTANGLETSEEDENFIGQACTTGEMDTENFAGGHSSLKCFADECLRKTCNAITEKYLSVFTSRLIVVQKDFNASFTENKVSADELLKKIENSSTKSTTGLGSRGISSRYEARLFLVKKSNNDSVIDSVEEAQDLQRRKYELNHFFRNKNSNEGSEPGYDNNNPRSARENVQVYRHPSQTETTLRVIRNHSKTVLGRQYSTIAKKHLLLFEDMRKEFSQARFLSIAQNQLLRAHDEIKMSISRMQLKEKDGEPSAVNIVTREELIPYSVQFTSEKFMSLSSLARVRGQLRYLKVCCLYMTEQAATQFGKAKKWIMCPTCRQRTDLENVAFVVEKHSDKAEKSTEDQESTISVQGSYGTKIEAVTRRILRITSTDGVAKVLVFSSWNDVLDVLEHSLAANKISYVRMKGGRKSQAALSQFKGQLSNISVDKAKRTVSKMQPVQVLLMLIQHGANGLNLLEAQHVILVEPLLNPAAEAQAISRIHRVGQDKSTFVHRFIVKKTIEESIYKLNRSRAVCSTINRKSKNFKDEPVLTLKDVESLFPMTAHDDPLEVSNQDHDDSLRSLPPSVAAGLAAERRRVMEHGNQQ</sequence>
<dbReference type="InParanoid" id="K3ZPZ8"/>
<reference evidence="8" key="1">
    <citation type="journal article" date="2012" name="Nat. Biotechnol.">
        <title>Reference genome sequence of the model plant Setaria.</title>
        <authorList>
            <person name="Bennetzen J.L."/>
            <person name="Schmutz J."/>
            <person name="Wang H."/>
            <person name="Percifield R."/>
            <person name="Hawkins J."/>
            <person name="Pontaroli A.C."/>
            <person name="Estep M."/>
            <person name="Feng L."/>
            <person name="Vaughn J.N."/>
            <person name="Grimwood J."/>
            <person name="Jenkins J."/>
            <person name="Barry K."/>
            <person name="Lindquist E."/>
            <person name="Hellsten U."/>
            <person name="Deshpande S."/>
            <person name="Wang X."/>
            <person name="Wu X."/>
            <person name="Mitros T."/>
            <person name="Triplett J."/>
            <person name="Yang X."/>
            <person name="Ye C.Y."/>
            <person name="Mauro-Herrera M."/>
            <person name="Wang L."/>
            <person name="Li P."/>
            <person name="Sharma M."/>
            <person name="Sharma R."/>
            <person name="Ronald P.C."/>
            <person name="Panaud O."/>
            <person name="Kellogg E.A."/>
            <person name="Brutnell T.P."/>
            <person name="Doust A.N."/>
            <person name="Tuskan G.A."/>
            <person name="Rokhsar D."/>
            <person name="Devos K.M."/>
        </authorList>
    </citation>
    <scope>NUCLEOTIDE SEQUENCE [LARGE SCALE GENOMIC DNA]</scope>
    <source>
        <strain evidence="8">cv. Yugu1</strain>
    </source>
</reference>
<proteinExistence type="predicted"/>
<dbReference type="InterPro" id="IPR000330">
    <property type="entry name" value="SNF2_N"/>
</dbReference>
<evidence type="ECO:0000313" key="7">
    <source>
        <dbReference type="EnsemblPlants" id="KQL27189"/>
    </source>
</evidence>
<feature type="compositionally biased region" description="Polar residues" evidence="5">
    <location>
        <begin position="1049"/>
        <end position="1066"/>
    </location>
</feature>
<dbReference type="SMART" id="SM00249">
    <property type="entry name" value="PHD"/>
    <property type="match status" value="1"/>
</dbReference>
<dbReference type="Gene3D" id="3.40.50.10810">
    <property type="entry name" value="Tandem AAA-ATPase domain"/>
    <property type="match status" value="3"/>
</dbReference>
<dbReference type="STRING" id="4555.K3ZPZ8"/>
<dbReference type="Gene3D" id="3.30.40.10">
    <property type="entry name" value="Zinc/RING finger domain, C3HC4 (zinc finger)"/>
    <property type="match status" value="1"/>
</dbReference>
<evidence type="ECO:0000259" key="6">
    <source>
        <dbReference type="PROSITE" id="PS51194"/>
    </source>
</evidence>
<keyword evidence="1" id="KW-0479">Metal-binding</keyword>
<dbReference type="PANTHER" id="PTHR45865">
    <property type="entry name" value="E3 UBIQUITIN-PROTEIN LIGASE SHPRH FAMILY MEMBER"/>
    <property type="match status" value="1"/>
</dbReference>
<keyword evidence="3" id="KW-0378">Hydrolase</keyword>